<dbReference type="Gene3D" id="3.40.50.1820">
    <property type="entry name" value="alpha/beta hydrolase"/>
    <property type="match status" value="1"/>
</dbReference>
<proteinExistence type="predicted"/>
<evidence type="ECO:0000259" key="3">
    <source>
        <dbReference type="Pfam" id="PF00561"/>
    </source>
</evidence>
<gene>
    <name evidence="5" type="ORF">GCM10009850_003400</name>
</gene>
<dbReference type="EMBL" id="BAAAQX010000001">
    <property type="protein sequence ID" value="GAA2204401.1"/>
    <property type="molecule type" value="Genomic_DNA"/>
</dbReference>
<dbReference type="Pfam" id="PF00561">
    <property type="entry name" value="Abhydrolase_1"/>
    <property type="match status" value="1"/>
</dbReference>
<keyword evidence="2" id="KW-0732">Signal</keyword>
<accession>A0ABN3C5U3</accession>
<dbReference type="InterPro" id="IPR005944">
    <property type="entry name" value="Pro_iminopeptidase"/>
</dbReference>
<dbReference type="Proteomes" id="UP001499843">
    <property type="component" value="Unassembled WGS sequence"/>
</dbReference>
<evidence type="ECO:0000313" key="5">
    <source>
        <dbReference type="EMBL" id="GAA2204401.1"/>
    </source>
</evidence>
<keyword evidence="6" id="KW-1185">Reference proteome</keyword>
<feature type="transmembrane region" description="Helical" evidence="1">
    <location>
        <begin position="521"/>
        <end position="540"/>
    </location>
</feature>
<keyword evidence="1" id="KW-1133">Transmembrane helix</keyword>
<feature type="domain" description="Peptidase S33 tripeptidyl aminopeptidase-like C-terminal" evidence="4">
    <location>
        <begin position="346"/>
        <end position="427"/>
    </location>
</feature>
<dbReference type="Pfam" id="PF08386">
    <property type="entry name" value="Abhydrolase_4"/>
    <property type="match status" value="1"/>
</dbReference>
<comment type="caution">
    <text evidence="5">The sequence shown here is derived from an EMBL/GenBank/DDBJ whole genome shotgun (WGS) entry which is preliminary data.</text>
</comment>
<feature type="chain" id="PRO_5046023638" evidence="2">
    <location>
        <begin position="21"/>
        <end position="566"/>
    </location>
</feature>
<dbReference type="RefSeq" id="WP_344470340.1">
    <property type="nucleotide sequence ID" value="NZ_BAAAQX010000001.1"/>
</dbReference>
<protein>
    <submittedName>
        <fullName evidence="5">Uncharacterized protein</fullName>
    </submittedName>
</protein>
<dbReference type="PANTHER" id="PTHR43722">
    <property type="entry name" value="PROLINE IMINOPEPTIDASE"/>
    <property type="match status" value="1"/>
</dbReference>
<reference evidence="5 6" key="1">
    <citation type="journal article" date="2019" name="Int. J. Syst. Evol. Microbiol.">
        <title>The Global Catalogue of Microorganisms (GCM) 10K type strain sequencing project: providing services to taxonomists for standard genome sequencing and annotation.</title>
        <authorList>
            <consortium name="The Broad Institute Genomics Platform"/>
            <consortium name="The Broad Institute Genome Sequencing Center for Infectious Disease"/>
            <person name="Wu L."/>
            <person name="Ma J."/>
        </authorList>
    </citation>
    <scope>NUCLEOTIDE SEQUENCE [LARGE SCALE GENOMIC DNA]</scope>
    <source>
        <strain evidence="5 6">JCM 16114</strain>
    </source>
</reference>
<feature type="domain" description="AB hydrolase-1" evidence="3">
    <location>
        <begin position="71"/>
        <end position="214"/>
    </location>
</feature>
<dbReference type="InterPro" id="IPR013595">
    <property type="entry name" value="Pept_S33_TAP-like_C"/>
</dbReference>
<feature type="transmembrane region" description="Helical" evidence="1">
    <location>
        <begin position="485"/>
        <end position="506"/>
    </location>
</feature>
<keyword evidence="1" id="KW-0472">Membrane</keyword>
<organism evidence="5 6">
    <name type="scientific">Nonomuraea monospora</name>
    <dbReference type="NCBI Taxonomy" id="568818"/>
    <lineage>
        <taxon>Bacteria</taxon>
        <taxon>Bacillati</taxon>
        <taxon>Actinomycetota</taxon>
        <taxon>Actinomycetes</taxon>
        <taxon>Streptosporangiales</taxon>
        <taxon>Streptosporangiaceae</taxon>
        <taxon>Nonomuraea</taxon>
    </lineage>
</organism>
<keyword evidence="1" id="KW-0812">Transmembrane</keyword>
<evidence type="ECO:0000256" key="2">
    <source>
        <dbReference type="SAM" id="SignalP"/>
    </source>
</evidence>
<evidence type="ECO:0000313" key="6">
    <source>
        <dbReference type="Proteomes" id="UP001499843"/>
    </source>
</evidence>
<feature type="signal peptide" evidence="2">
    <location>
        <begin position="1"/>
        <end position="20"/>
    </location>
</feature>
<dbReference type="InterPro" id="IPR029058">
    <property type="entry name" value="AB_hydrolase_fold"/>
</dbReference>
<evidence type="ECO:0000259" key="4">
    <source>
        <dbReference type="Pfam" id="PF08386"/>
    </source>
</evidence>
<dbReference type="InterPro" id="IPR000073">
    <property type="entry name" value="AB_hydrolase_1"/>
</dbReference>
<evidence type="ECO:0000256" key="1">
    <source>
        <dbReference type="SAM" id="Phobius"/>
    </source>
</evidence>
<dbReference type="SUPFAM" id="SSF53474">
    <property type="entry name" value="alpha/beta-Hydrolases"/>
    <property type="match status" value="1"/>
</dbReference>
<feature type="transmembrane region" description="Helical" evidence="1">
    <location>
        <begin position="457"/>
        <end position="478"/>
    </location>
</feature>
<name>A0ABN3C5U3_9ACTN</name>
<dbReference type="PANTHER" id="PTHR43722:SF1">
    <property type="entry name" value="PROLINE IMINOPEPTIDASE"/>
    <property type="match status" value="1"/>
</dbReference>
<sequence length="566" mass="60286">MIIRVVLALALSVPPVMTSAAAPSAPCPVPVPVRTSCGFLEVPERRDAPERKIKVGYAVHLSTAADRKPDPVVYMSGGPGSASMQLTAFLSQMFPDRDVVTVEQRGSRYSEPRLACPETAQALLGQLRQPRADVADAARRCRERLAERGVDLRGYNTKEIAADVVALRRRLGYASWNLFGVSYSTRVMMDAAAADPEGVRSVVLDSYLPEGVAWYDDAERNLGDTMALLGVREAYESMVARLNRAPAVVPVLDPLAGREFAARMRGDDVAAILAEALHEAEVAAVAPAMVRALATGHDELLRPLADAVGEGLTSHEFGLYHAVQCQDEVPFNTFQQKSRLFTINADKAMCEAWRLPKSAAVNATTKAPVYVLGGQYDPTTPPRTSGPAAESLPDGRFQQLAGLSHAVFLSGACARQRIAAFLADPAHQALTPCPAPDIQPGGLHVTAAPYRISQSPWTAAPLGLFALACLVQLVTAALKGRALPAFGGLAGVAFAGVVAQSVVALLGRNETALAVGLPDLVVPYSSIAVISAILTAAALFRDRRWPQIAATVISGGFLVWWFTWVL</sequence>
<feature type="transmembrane region" description="Helical" evidence="1">
    <location>
        <begin position="547"/>
        <end position="564"/>
    </location>
</feature>